<feature type="region of interest" description="Disordered" evidence="1">
    <location>
        <begin position="1"/>
        <end position="25"/>
    </location>
</feature>
<protein>
    <submittedName>
        <fullName evidence="2">Uncharacterized protein</fullName>
    </submittedName>
</protein>
<dbReference type="EMBL" id="VSSQ01010335">
    <property type="protein sequence ID" value="MPM44066.1"/>
    <property type="molecule type" value="Genomic_DNA"/>
</dbReference>
<name>A0A644ZTJ4_9ZZZZ</name>
<gene>
    <name evidence="2" type="ORF">SDC9_90744</name>
</gene>
<evidence type="ECO:0000313" key="2">
    <source>
        <dbReference type="EMBL" id="MPM44066.1"/>
    </source>
</evidence>
<organism evidence="2">
    <name type="scientific">bioreactor metagenome</name>
    <dbReference type="NCBI Taxonomy" id="1076179"/>
    <lineage>
        <taxon>unclassified sequences</taxon>
        <taxon>metagenomes</taxon>
        <taxon>ecological metagenomes</taxon>
    </lineage>
</organism>
<comment type="caution">
    <text evidence="2">The sequence shown here is derived from an EMBL/GenBank/DDBJ whole genome shotgun (WGS) entry which is preliminary data.</text>
</comment>
<reference evidence="2" key="1">
    <citation type="submission" date="2019-08" db="EMBL/GenBank/DDBJ databases">
        <authorList>
            <person name="Kucharzyk K."/>
            <person name="Murdoch R.W."/>
            <person name="Higgins S."/>
            <person name="Loffler F."/>
        </authorList>
    </citation>
    <scope>NUCLEOTIDE SEQUENCE</scope>
</reference>
<evidence type="ECO:0000256" key="1">
    <source>
        <dbReference type="SAM" id="MobiDB-lite"/>
    </source>
</evidence>
<dbReference type="AlphaFoldDB" id="A0A644ZTJ4"/>
<proteinExistence type="predicted"/>
<accession>A0A644ZTJ4</accession>
<sequence length="78" mass="8527">MDAVRSRSQRRKKDMKPPEVDEPEVAFRSQVHHWPAGTEALTAATCWPQPAQVVLPQDEQVTGRHMGISPSGGVGTPP</sequence>
<feature type="region of interest" description="Disordered" evidence="1">
    <location>
        <begin position="57"/>
        <end position="78"/>
    </location>
</feature>